<evidence type="ECO:0000313" key="1">
    <source>
        <dbReference type="EMBL" id="KKM04148.1"/>
    </source>
</evidence>
<name>A0A0F9JZ16_9ZZZZ</name>
<protein>
    <recommendedName>
        <fullName evidence="2">VWA containing CoxE family protein</fullName>
    </recommendedName>
</protein>
<dbReference type="PANTHER" id="PTHR39338:SF7">
    <property type="entry name" value="BLL6692 PROTEIN"/>
    <property type="match status" value="1"/>
</dbReference>
<feature type="non-terminal residue" evidence="1">
    <location>
        <position position="1"/>
    </location>
</feature>
<organism evidence="1">
    <name type="scientific">marine sediment metagenome</name>
    <dbReference type="NCBI Taxonomy" id="412755"/>
    <lineage>
        <taxon>unclassified sequences</taxon>
        <taxon>metagenomes</taxon>
        <taxon>ecological metagenomes</taxon>
    </lineage>
</organism>
<gene>
    <name evidence="1" type="ORF">LCGC14_1767120</name>
</gene>
<evidence type="ECO:0008006" key="2">
    <source>
        <dbReference type="Google" id="ProtNLM"/>
    </source>
</evidence>
<dbReference type="PANTHER" id="PTHR39338">
    <property type="entry name" value="BLL5662 PROTEIN-RELATED"/>
    <property type="match status" value="1"/>
</dbReference>
<dbReference type="AlphaFoldDB" id="A0A0F9JZ16"/>
<comment type="caution">
    <text evidence="1">The sequence shown here is derived from an EMBL/GenBank/DDBJ whole genome shotgun (WGS) entry which is preliminary data.</text>
</comment>
<dbReference type="EMBL" id="LAZR01016520">
    <property type="protein sequence ID" value="KKM04148.1"/>
    <property type="molecule type" value="Genomic_DNA"/>
</dbReference>
<dbReference type="Pfam" id="PF05762">
    <property type="entry name" value="VWA_CoxE"/>
    <property type="match status" value="1"/>
</dbReference>
<proteinExistence type="predicted"/>
<reference evidence="1" key="1">
    <citation type="journal article" date="2015" name="Nature">
        <title>Complex archaea that bridge the gap between prokaryotes and eukaryotes.</title>
        <authorList>
            <person name="Spang A."/>
            <person name="Saw J.H."/>
            <person name="Jorgensen S.L."/>
            <person name="Zaremba-Niedzwiedzka K."/>
            <person name="Martijn J."/>
            <person name="Lind A.E."/>
            <person name="van Eijk R."/>
            <person name="Schleper C."/>
            <person name="Guy L."/>
            <person name="Ettema T.J."/>
        </authorList>
    </citation>
    <scope>NUCLEOTIDE SEQUENCE</scope>
</reference>
<sequence>GMRSAVQIAEKRIFKDYRKDIVLDTRQIKLALKRLKKLEEIGKQDELNIDKTIDQTAKNGGDIDLIFEKRRKNDVKIVLLMDVGGSMTPYAHLVNLLFSAANNMSHWKDFKYYYFHNCIYESLYFNGRRNPEESIEFDDFLKKFDSSYKIVIVGDSAMASWELTEKYGSIYYYHKNEMPGIFYIQEIANHFKNNVIWLNPELIRPEWSPWTRKIISSIIPMYDLTIEGIEDAMNYLRKGGKNLYTTVNYFKGLNF</sequence>
<dbReference type="InterPro" id="IPR008912">
    <property type="entry name" value="Uncharacterised_CoxE"/>
</dbReference>
<accession>A0A0F9JZ16</accession>